<gene>
    <name evidence="1" type="ORF">AAP_02395</name>
</gene>
<keyword evidence="2" id="KW-1185">Reference proteome</keyword>
<accession>A0A162IHQ1</accession>
<sequence>MPRGERQFFGDEEFWKPGDECQDIQQGLRAPPKPEANYLENQELNSYKEYSAAPPHTRNQHNFFKVRGIVNVAGIQETFNFLTVIEITPRTHVDELCGRILDRVEYRFDGKWHATRFERDDAEYYGVLIDDGFVFINYDWWHDMDDEAFANRNAQWMRMRDGLWQKRDDDEDFVIDVIIDVYSVYAWIDETN</sequence>
<reference evidence="1 2" key="1">
    <citation type="journal article" date="2016" name="Genome Biol. Evol.">
        <title>Divergent and convergent evolution of fungal pathogenicity.</title>
        <authorList>
            <person name="Shang Y."/>
            <person name="Xiao G."/>
            <person name="Zheng P."/>
            <person name="Cen K."/>
            <person name="Zhan S."/>
            <person name="Wang C."/>
        </authorList>
    </citation>
    <scope>NUCLEOTIDE SEQUENCE [LARGE SCALE GENOMIC DNA]</scope>
    <source>
        <strain evidence="1 2">ARSEF 7405</strain>
    </source>
</reference>
<protein>
    <submittedName>
        <fullName evidence="1">Uncharacterized protein</fullName>
    </submittedName>
</protein>
<dbReference type="AlphaFoldDB" id="A0A162IHQ1"/>
<dbReference type="Proteomes" id="UP000242877">
    <property type="component" value="Unassembled WGS sequence"/>
</dbReference>
<comment type="caution">
    <text evidence="1">The sequence shown here is derived from an EMBL/GenBank/DDBJ whole genome shotgun (WGS) entry which is preliminary data.</text>
</comment>
<organism evidence="1 2">
    <name type="scientific">Ascosphaera apis ARSEF 7405</name>
    <dbReference type="NCBI Taxonomy" id="392613"/>
    <lineage>
        <taxon>Eukaryota</taxon>
        <taxon>Fungi</taxon>
        <taxon>Dikarya</taxon>
        <taxon>Ascomycota</taxon>
        <taxon>Pezizomycotina</taxon>
        <taxon>Eurotiomycetes</taxon>
        <taxon>Eurotiomycetidae</taxon>
        <taxon>Onygenales</taxon>
        <taxon>Ascosphaeraceae</taxon>
        <taxon>Ascosphaera</taxon>
    </lineage>
</organism>
<name>A0A162IHQ1_9EURO</name>
<dbReference type="VEuPathDB" id="FungiDB:AAP_02395"/>
<evidence type="ECO:0000313" key="1">
    <source>
        <dbReference type="EMBL" id="KZZ93603.1"/>
    </source>
</evidence>
<evidence type="ECO:0000313" key="2">
    <source>
        <dbReference type="Proteomes" id="UP000242877"/>
    </source>
</evidence>
<dbReference type="EMBL" id="AZGZ01000008">
    <property type="protein sequence ID" value="KZZ93603.1"/>
    <property type="molecule type" value="Genomic_DNA"/>
</dbReference>
<proteinExistence type="predicted"/>